<organism evidence="2 3">
    <name type="scientific">Miscanthus lutarioriparius</name>
    <dbReference type="NCBI Taxonomy" id="422564"/>
    <lineage>
        <taxon>Eukaryota</taxon>
        <taxon>Viridiplantae</taxon>
        <taxon>Streptophyta</taxon>
        <taxon>Embryophyta</taxon>
        <taxon>Tracheophyta</taxon>
        <taxon>Spermatophyta</taxon>
        <taxon>Magnoliopsida</taxon>
        <taxon>Liliopsida</taxon>
        <taxon>Poales</taxon>
        <taxon>Poaceae</taxon>
        <taxon>PACMAD clade</taxon>
        <taxon>Panicoideae</taxon>
        <taxon>Andropogonodae</taxon>
        <taxon>Andropogoneae</taxon>
        <taxon>Saccharinae</taxon>
        <taxon>Miscanthus</taxon>
    </lineage>
</organism>
<proteinExistence type="predicted"/>
<gene>
    <name evidence="2" type="ORF">NCGR_LOCUS37886</name>
</gene>
<evidence type="ECO:0000313" key="2">
    <source>
        <dbReference type="EMBL" id="CAD6254280.1"/>
    </source>
</evidence>
<feature type="compositionally biased region" description="Polar residues" evidence="1">
    <location>
        <begin position="28"/>
        <end position="47"/>
    </location>
</feature>
<keyword evidence="3" id="KW-1185">Reference proteome</keyword>
<evidence type="ECO:0000313" key="3">
    <source>
        <dbReference type="Proteomes" id="UP000604825"/>
    </source>
</evidence>
<feature type="region of interest" description="Disordered" evidence="1">
    <location>
        <begin position="115"/>
        <end position="136"/>
    </location>
</feature>
<dbReference type="Proteomes" id="UP000604825">
    <property type="component" value="Unassembled WGS sequence"/>
</dbReference>
<accession>A0A811QAM9</accession>
<dbReference type="AlphaFoldDB" id="A0A811QAM9"/>
<evidence type="ECO:0000256" key="1">
    <source>
        <dbReference type="SAM" id="MobiDB-lite"/>
    </source>
</evidence>
<feature type="compositionally biased region" description="Basic and acidic residues" evidence="1">
    <location>
        <begin position="7"/>
        <end position="27"/>
    </location>
</feature>
<reference evidence="2" key="1">
    <citation type="submission" date="2020-10" db="EMBL/GenBank/DDBJ databases">
        <authorList>
            <person name="Han B."/>
            <person name="Lu T."/>
            <person name="Zhao Q."/>
            <person name="Huang X."/>
            <person name="Zhao Y."/>
        </authorList>
    </citation>
    <scope>NUCLEOTIDE SEQUENCE</scope>
</reference>
<dbReference type="EMBL" id="CAJGYO010000009">
    <property type="protein sequence ID" value="CAD6254280.1"/>
    <property type="molecule type" value="Genomic_DNA"/>
</dbReference>
<name>A0A811QAM9_9POAL</name>
<sequence>MTDEQREEMRRKQREYQRHYRERKKAESQNNSASCVLTAPGTNRSQIDQNSPIILDKENIQPTAHGNHSHGGIGTSTTIGTALSVASDAMDGGHGLHNENLYDDDDGVIHRHAQGHDYESYRVPPEGSSYKQLRNGDFPNLDEYKIELNTNVTPDQRS</sequence>
<comment type="caution">
    <text evidence="2">The sequence shown here is derived from an EMBL/GenBank/DDBJ whole genome shotgun (WGS) entry which is preliminary data.</text>
</comment>
<protein>
    <submittedName>
        <fullName evidence="2">Uncharacterized protein</fullName>
    </submittedName>
</protein>
<feature type="region of interest" description="Disordered" evidence="1">
    <location>
        <begin position="1"/>
        <end position="47"/>
    </location>
</feature>